<dbReference type="SUPFAM" id="SSF51197">
    <property type="entry name" value="Clavaminate synthase-like"/>
    <property type="match status" value="1"/>
</dbReference>
<dbReference type="Gene3D" id="2.60.120.620">
    <property type="entry name" value="q2cbj1_9rhob like domain"/>
    <property type="match status" value="1"/>
</dbReference>
<evidence type="ECO:0000256" key="1">
    <source>
        <dbReference type="SAM" id="MobiDB-lite"/>
    </source>
</evidence>
<reference evidence="2" key="1">
    <citation type="submission" date="2022-10" db="EMBL/GenBank/DDBJ databases">
        <title>Genome sequences of endogenous nimaviruses in decapod crustaceans.</title>
        <authorList>
            <person name="Kawato S."/>
            <person name="Nozaki R."/>
            <person name="Kondo H."/>
            <person name="Hirono I."/>
        </authorList>
    </citation>
    <scope>NUCLEOTIDE SEQUENCE</scope>
    <source>
        <strain evidence="2">Toyama2020</strain>
    </source>
</reference>
<feature type="compositionally biased region" description="Polar residues" evidence="1">
    <location>
        <begin position="1"/>
        <end position="18"/>
    </location>
</feature>
<sequence>MESTSKRPLSSPPNSCSADISKGKKMNFGFIGPKPKTVSMENMDTNCTKYTVDFLNNYDKTVIQYKLEKYGFCIVENCLNLKQCQEIINGTWTAMETMTSKIDVPVDRRNIKTWGSIKKCANFRNIYTDNGIAHAEFMWRVRENPKIMKVYADLHGCKEEDLLVSFDGISFQIPPEHPEGRNGWYKHCWYHVDNSFNQQNDRPICYQGQIVARDVNPGDYTIGFLRGSHKSFDEFGQKFGIKKKVDNFKMQNDEQMKFIEDRHKPIRVTCKAGSLVLFNNKLFHCGLEPLKNRQKMNIRNVVFVCYAHRQDATDNIIKRRRKYFRESTSTTHWPAKGLRANTSSNKNKLHPINSQCINITPKIENLIG</sequence>
<dbReference type="Pfam" id="PF05721">
    <property type="entry name" value="PhyH"/>
    <property type="match status" value="1"/>
</dbReference>
<proteinExistence type="predicted"/>
<evidence type="ECO:0000313" key="2">
    <source>
        <dbReference type="EMBL" id="BDT63560.1"/>
    </source>
</evidence>
<name>A0A9C7BP51_9VIRU</name>
<protein>
    <submittedName>
        <fullName evidence="2">Scv136-like protein</fullName>
    </submittedName>
</protein>
<dbReference type="InterPro" id="IPR008775">
    <property type="entry name" value="Phytyl_CoA_dOase-like"/>
</dbReference>
<organism evidence="2">
    <name type="scientific">Pasiphaea japonica whispovirus</name>
    <dbReference type="NCBI Taxonomy" id="2984286"/>
    <lineage>
        <taxon>Viruses</taxon>
        <taxon>Viruses incertae sedis</taxon>
        <taxon>Naldaviricetes</taxon>
        <taxon>Nimaviridae</taxon>
        <taxon>Whispovirus</taxon>
    </lineage>
</organism>
<dbReference type="EMBL" id="LC738885">
    <property type="protein sequence ID" value="BDT63560.1"/>
    <property type="molecule type" value="Genomic_DNA"/>
</dbReference>
<dbReference type="PANTHER" id="PTHR31630:SF6">
    <property type="entry name" value="PHYTANOYL-COA DIOXYGENASE-RELATED"/>
    <property type="match status" value="1"/>
</dbReference>
<feature type="region of interest" description="Disordered" evidence="1">
    <location>
        <begin position="1"/>
        <end position="20"/>
    </location>
</feature>
<dbReference type="PANTHER" id="PTHR31630">
    <property type="entry name" value="PHYTANOYL-COA DIOXYGENASE-RELATED-RELATED"/>
    <property type="match status" value="1"/>
</dbReference>
<accession>A0A9C7BP51</accession>